<dbReference type="InterPro" id="IPR002129">
    <property type="entry name" value="PyrdxlP-dep_de-COase"/>
</dbReference>
<evidence type="ECO:0000256" key="3">
    <source>
        <dbReference type="ARBA" id="ARBA00023239"/>
    </source>
</evidence>
<dbReference type="InterPro" id="IPR015424">
    <property type="entry name" value="PyrdxlP-dep_Trfase"/>
</dbReference>
<dbReference type="STRING" id="5353.A0A1Q3EPH6"/>
<evidence type="ECO:0000313" key="5">
    <source>
        <dbReference type="EMBL" id="GAW09110.1"/>
    </source>
</evidence>
<reference evidence="5 6" key="2">
    <citation type="submission" date="2017-02" db="EMBL/GenBank/DDBJ databases">
        <title>A genome survey and senescence transcriptome analysis in Lentinula edodes.</title>
        <authorList>
            <person name="Sakamoto Y."/>
            <person name="Nakade K."/>
            <person name="Sato S."/>
            <person name="Yoshida Y."/>
            <person name="Miyazaki K."/>
            <person name="Natsume S."/>
            <person name="Konno N."/>
        </authorList>
    </citation>
    <scope>NUCLEOTIDE SEQUENCE [LARGE SCALE GENOMIC DNA]</scope>
    <source>
        <strain evidence="5 6">NBRC 111202</strain>
    </source>
</reference>
<dbReference type="GO" id="GO:0016830">
    <property type="term" value="F:carbon-carbon lyase activity"/>
    <property type="evidence" value="ECO:0007669"/>
    <property type="project" value="InterPro"/>
</dbReference>
<comment type="caution">
    <text evidence="5">The sequence shown here is derived from an EMBL/GenBank/DDBJ whole genome shotgun (WGS) entry which is preliminary data.</text>
</comment>
<protein>
    <submittedName>
        <fullName evidence="5">Pyridoxal-dependent decarboxylase domain protein</fullName>
    </submittedName>
</protein>
<reference evidence="5 6" key="1">
    <citation type="submission" date="2016-08" db="EMBL/GenBank/DDBJ databases">
        <authorList>
            <consortium name="Lentinula edodes genome sequencing consortium"/>
            <person name="Sakamoto Y."/>
            <person name="Nakade K."/>
            <person name="Sato S."/>
            <person name="Yoshida Y."/>
            <person name="Miyazaki K."/>
            <person name="Natsume S."/>
            <person name="Konno N."/>
        </authorList>
    </citation>
    <scope>NUCLEOTIDE SEQUENCE [LARGE SCALE GENOMIC DNA]</scope>
    <source>
        <strain evidence="5 6">NBRC 111202</strain>
    </source>
</reference>
<keyword evidence="2 4" id="KW-0663">Pyridoxal phosphate</keyword>
<evidence type="ECO:0000256" key="4">
    <source>
        <dbReference type="PIRSR" id="PIRSR602129-50"/>
    </source>
</evidence>
<keyword evidence="6" id="KW-1185">Reference proteome</keyword>
<evidence type="ECO:0000256" key="2">
    <source>
        <dbReference type="ARBA" id="ARBA00022898"/>
    </source>
</evidence>
<name>A0A1Q3EPH6_LENED</name>
<dbReference type="InterPro" id="IPR050477">
    <property type="entry name" value="GrpII_AminoAcid_Decarb"/>
</dbReference>
<proteinExistence type="predicted"/>
<dbReference type="PANTHER" id="PTHR42735:SF4">
    <property type="entry name" value="PYRIDOXAL PHOSPHATE-DEPENDENT DECARBOXYLASE FAMILY PROTEIN"/>
    <property type="match status" value="1"/>
</dbReference>
<accession>A0A1Q3EPH6</accession>
<dbReference type="GO" id="GO:0030170">
    <property type="term" value="F:pyridoxal phosphate binding"/>
    <property type="evidence" value="ECO:0007669"/>
    <property type="project" value="InterPro"/>
</dbReference>
<dbReference type="GO" id="GO:0019752">
    <property type="term" value="P:carboxylic acid metabolic process"/>
    <property type="evidence" value="ECO:0007669"/>
    <property type="project" value="InterPro"/>
</dbReference>
<dbReference type="SUPFAM" id="SSF53383">
    <property type="entry name" value="PLP-dependent transferases"/>
    <property type="match status" value="1"/>
</dbReference>
<evidence type="ECO:0000256" key="1">
    <source>
        <dbReference type="ARBA" id="ARBA00001933"/>
    </source>
</evidence>
<dbReference type="Gene3D" id="3.40.640.10">
    <property type="entry name" value="Type I PLP-dependent aspartate aminotransferase-like (Major domain)"/>
    <property type="match status" value="1"/>
</dbReference>
<evidence type="ECO:0000313" key="6">
    <source>
        <dbReference type="Proteomes" id="UP000188533"/>
    </source>
</evidence>
<dbReference type="InterPro" id="IPR015421">
    <property type="entry name" value="PyrdxlP-dep_Trfase_major"/>
</dbReference>
<dbReference type="EMBL" id="BDGU01001021">
    <property type="protein sequence ID" value="GAW09110.1"/>
    <property type="molecule type" value="Genomic_DNA"/>
</dbReference>
<gene>
    <name evidence="5" type="ORF">LENED_011242</name>
</gene>
<sequence length="1336" mass="151115">MVELSEGIVCHLIQVSSHLCMVTVAIRCYPNVSTRFMQNSLFLIARYHHRGVMRQNDDTRFVHNNLFSLVEKILKTLFRYRYLPNLSFFYTDRPCSILPRQKGTYPHFSVQLQFRDRGRSSDEKKKKKQVATTAVQALLNLAILDLGFSSIKISQVEGFPVVNKQGNVDFRITLLPLKDEPATIYDGLVNLSSNAVNGHLSRSSMVIVNIVNGIVQKGLPTHTSNKKGTNVEFDRKLLEPFLKLKTISFPRDSCRSVGVTEPFMPLNNLQFRGVNHSSLFFCYHFHYNPLSSLIRLSKLPKQYRARKHCKCLAITVFWFLGSCVAATGPVPNGYKDQTLTQEGLLAVQLHSQDHCLLTEALEYHVQGRIDYFPGDPSVITPEVKATAAFQKQIQKQTTLVKLLSGDLTKSSVPFWNPRYNAHMLMDTSMPGILGYFTAMLFNANNVALEASPLTTAIEIEVGKQLAKMVGYNIMLHNPDPIGWGHITADGSIANLESMWAARNLKFYPLSLRLAMMNQLKFIADTFRVDTCTHESKFLKDFTTWELLNILPTDVLDIPTRLNKEYSITAQFLQDALNPYLIQTVGKERLEREFHVKPMAYFASATMHYSWPKGAAITGIGSENVISVKVDNSARMDPNDLRRLLHECLNLKDAQGNPAPRAVYAVVAIVGSTEHGACDPLKDILDVRDEFRRKGLSFVLHADGAWGAYFATTIPEIIVQDSLRLSSELAKNRMDLVEYDKARLDIFVPTVPLNTKTLESIVRMRDCDSITVDPHKSGYIQYPAGGLLYRDERMRYLVTWTSPIVYRNDLQSIGVFGVEGSKPGAAPVATWFSHTILGLDTDGYGQLLGEALFSAVKMYAHLATMSTNKTNFIVRPLNMLPAEIKGNRRGEVEAQKELIRKKILHVPNHKLVTDREIWKLVVEMGSDLSINTFAVNFKLGDVVNEDVIEANYLNKRIYEKLSTIDDSGKKPPLFLISTVLSQKNYGECLFKFKDRLGLKGSQDLYTLVNAVMSPWPTAIGLTEEVARSLQGTIVKECKVSVYRNTLTEDYHAFIMQGTDSKLFFVHLPMFNMENHRLQLIITGEIPIQMRFAYIGAREKNPDTVYLLVNDTPTTLEKILAAKEFDARIEPFNPRGQQPPIVKGKITNIKVIVQKKLNSKFLTPYPIDKMPFYVYGSEAQKHIDHVYTASPNIQMTAEQVVIGRHLQNDWNANPVLYAQLPFVESSMHPFTTNFERETALEPFFFHSDVQYDHVLFTKDLAGKEVVATTSLRLQKKKNVFIDTDMLNADPEPGAMESVSYCGAHVHEVNYAEEYKPRGHKYMQMIDDFKAALQGIDSQ</sequence>
<dbReference type="Pfam" id="PF00282">
    <property type="entry name" value="Pyridoxal_deC"/>
    <property type="match status" value="2"/>
</dbReference>
<dbReference type="PANTHER" id="PTHR42735">
    <property type="match status" value="1"/>
</dbReference>
<feature type="modified residue" description="N6-(pyridoxal phosphate)lysine" evidence="4">
    <location>
        <position position="775"/>
    </location>
</feature>
<dbReference type="Proteomes" id="UP000188533">
    <property type="component" value="Unassembled WGS sequence"/>
</dbReference>
<organism evidence="5 6">
    <name type="scientific">Lentinula edodes</name>
    <name type="common">Shiitake mushroom</name>
    <name type="synonym">Lentinus edodes</name>
    <dbReference type="NCBI Taxonomy" id="5353"/>
    <lineage>
        <taxon>Eukaryota</taxon>
        <taxon>Fungi</taxon>
        <taxon>Dikarya</taxon>
        <taxon>Basidiomycota</taxon>
        <taxon>Agaricomycotina</taxon>
        <taxon>Agaricomycetes</taxon>
        <taxon>Agaricomycetidae</taxon>
        <taxon>Agaricales</taxon>
        <taxon>Marasmiineae</taxon>
        <taxon>Omphalotaceae</taxon>
        <taxon>Lentinula</taxon>
    </lineage>
</organism>
<keyword evidence="3" id="KW-0456">Lyase</keyword>
<comment type="cofactor">
    <cofactor evidence="1 4">
        <name>pyridoxal 5'-phosphate</name>
        <dbReference type="ChEBI" id="CHEBI:597326"/>
    </cofactor>
</comment>